<evidence type="ECO:0000256" key="1">
    <source>
        <dbReference type="SAM" id="SignalP"/>
    </source>
</evidence>
<dbReference type="Proteomes" id="UP000028839">
    <property type="component" value="Unassembled WGS sequence"/>
</dbReference>
<dbReference type="EMBL" id="JPGN01000029">
    <property type="protein sequence ID" value="KFI20032.1"/>
    <property type="molecule type" value="Genomic_DNA"/>
</dbReference>
<dbReference type="GO" id="GO:0004623">
    <property type="term" value="F:phospholipase A2 activity"/>
    <property type="evidence" value="ECO:0007669"/>
    <property type="project" value="InterPro"/>
</dbReference>
<feature type="chain" id="PRO_5002408437" evidence="1">
    <location>
        <begin position="31"/>
        <end position="145"/>
    </location>
</feature>
<comment type="caution">
    <text evidence="2">The sequence shown here is derived from an EMBL/GenBank/DDBJ whole genome shotgun (WGS) entry which is preliminary data.</text>
</comment>
<protein>
    <submittedName>
        <fullName evidence="2">Uncharacterized protein</fullName>
    </submittedName>
</protein>
<proteinExistence type="predicted"/>
<gene>
    <name evidence="2" type="ORF">IB75_05265</name>
</gene>
<dbReference type="AlphaFoldDB" id="A0A0E2ZNS2"/>
<sequence>MKLQIFNGVPTQLSKLLLSLMAFTVVPISACSSRSPCDPDFIPPASPSPPNECRVDGCSLAPDFDFGYCCNQHDARYWLGGTGQERKQADLALRQCLAEADHKMLAVLYYYGVRMGGTPYLPTPWRWGFGWNYPRYQSKHDTPSH</sequence>
<dbReference type="SUPFAM" id="SSF48619">
    <property type="entry name" value="Phospholipase A2, PLA2"/>
    <property type="match status" value="1"/>
</dbReference>
<dbReference type="GO" id="GO:0050482">
    <property type="term" value="P:arachidonate secretion"/>
    <property type="evidence" value="ECO:0007669"/>
    <property type="project" value="InterPro"/>
</dbReference>
<dbReference type="OrthoDB" id="7855474at2"/>
<dbReference type="GO" id="GO:0006644">
    <property type="term" value="P:phospholipid metabolic process"/>
    <property type="evidence" value="ECO:0007669"/>
    <property type="project" value="InterPro"/>
</dbReference>
<evidence type="ECO:0000313" key="2">
    <source>
        <dbReference type="EMBL" id="KFI20032.1"/>
    </source>
</evidence>
<reference evidence="2 3" key="1">
    <citation type="submission" date="2014-07" db="EMBL/GenBank/DDBJ databases">
        <title>Comparative analysis of Nitrosococcus oceani genome inventories of strains from Pacific and Atlantic gyres.</title>
        <authorList>
            <person name="Lim C.K."/>
            <person name="Wang L."/>
            <person name="Sayavedra-Soto L.A."/>
            <person name="Klotz M.G."/>
        </authorList>
    </citation>
    <scope>NUCLEOTIDE SEQUENCE [LARGE SCALE GENOMIC DNA]</scope>
    <source>
        <strain evidence="2 3">C-27</strain>
    </source>
</reference>
<keyword evidence="1" id="KW-0732">Signal</keyword>
<dbReference type="InterPro" id="IPR036444">
    <property type="entry name" value="PLipase_A2_dom_sf"/>
</dbReference>
<organism evidence="2 3">
    <name type="scientific">Nitrosococcus oceani C-27</name>
    <dbReference type="NCBI Taxonomy" id="314279"/>
    <lineage>
        <taxon>Bacteria</taxon>
        <taxon>Pseudomonadati</taxon>
        <taxon>Pseudomonadota</taxon>
        <taxon>Gammaproteobacteria</taxon>
        <taxon>Chromatiales</taxon>
        <taxon>Chromatiaceae</taxon>
        <taxon>Nitrosococcus</taxon>
    </lineage>
</organism>
<name>A0A0E2ZNS2_9GAMM</name>
<accession>A0A0E2ZNS2</accession>
<dbReference type="HOGENOM" id="CLU_1784861_0_0_6"/>
<evidence type="ECO:0000313" key="3">
    <source>
        <dbReference type="Proteomes" id="UP000028839"/>
    </source>
</evidence>
<feature type="signal peptide" evidence="1">
    <location>
        <begin position="1"/>
        <end position="30"/>
    </location>
</feature>